<evidence type="ECO:0000256" key="6">
    <source>
        <dbReference type="ARBA" id="ARBA00023136"/>
    </source>
</evidence>
<name>A0ABW7N3T6_9BACT</name>
<evidence type="ECO:0000256" key="8">
    <source>
        <dbReference type="SAM" id="Phobius"/>
    </source>
</evidence>
<feature type="transmembrane region" description="Helical" evidence="8">
    <location>
        <begin position="163"/>
        <end position="184"/>
    </location>
</feature>
<dbReference type="CDD" id="cd00333">
    <property type="entry name" value="MIP"/>
    <property type="match status" value="1"/>
</dbReference>
<comment type="similarity">
    <text evidence="2 7">Belongs to the MIP/aquaporin (TC 1.A.8) family.</text>
</comment>
<dbReference type="PROSITE" id="PS00221">
    <property type="entry name" value="MIP"/>
    <property type="match status" value="1"/>
</dbReference>
<evidence type="ECO:0000256" key="7">
    <source>
        <dbReference type="RuleBase" id="RU000477"/>
    </source>
</evidence>
<comment type="subcellular location">
    <subcellularLocation>
        <location evidence="1">Membrane</location>
        <topology evidence="1">Multi-pass membrane protein</topology>
    </subcellularLocation>
</comment>
<dbReference type="PANTHER" id="PTHR43829">
    <property type="entry name" value="AQUAPORIN OR AQUAGLYCEROPORIN RELATED"/>
    <property type="match status" value="1"/>
</dbReference>
<dbReference type="EMBL" id="JBIPKE010000011">
    <property type="protein sequence ID" value="MFH6982263.1"/>
    <property type="molecule type" value="Genomic_DNA"/>
</dbReference>
<protein>
    <submittedName>
        <fullName evidence="9">MIP/aquaporin family protein</fullName>
    </submittedName>
</protein>
<evidence type="ECO:0000256" key="2">
    <source>
        <dbReference type="ARBA" id="ARBA00006175"/>
    </source>
</evidence>
<comment type="caution">
    <text evidence="9">The sequence shown here is derived from an EMBL/GenBank/DDBJ whole genome shotgun (WGS) entry which is preliminary data.</text>
</comment>
<dbReference type="SUPFAM" id="SSF81338">
    <property type="entry name" value="Aquaporin-like"/>
    <property type="match status" value="1"/>
</dbReference>
<evidence type="ECO:0000313" key="10">
    <source>
        <dbReference type="Proteomes" id="UP001610063"/>
    </source>
</evidence>
<dbReference type="InterPro" id="IPR000425">
    <property type="entry name" value="MIP"/>
</dbReference>
<dbReference type="InterPro" id="IPR022357">
    <property type="entry name" value="MIP_CS"/>
</dbReference>
<evidence type="ECO:0000256" key="1">
    <source>
        <dbReference type="ARBA" id="ARBA00004141"/>
    </source>
</evidence>
<feature type="transmembrane region" description="Helical" evidence="8">
    <location>
        <begin position="77"/>
        <end position="101"/>
    </location>
</feature>
<organism evidence="9 10">
    <name type="scientific">Marinoscillum luteum</name>
    <dbReference type="NCBI Taxonomy" id="861051"/>
    <lineage>
        <taxon>Bacteria</taxon>
        <taxon>Pseudomonadati</taxon>
        <taxon>Bacteroidota</taxon>
        <taxon>Cytophagia</taxon>
        <taxon>Cytophagales</taxon>
        <taxon>Reichenbachiellaceae</taxon>
        <taxon>Marinoscillum</taxon>
    </lineage>
</organism>
<dbReference type="Pfam" id="PF00230">
    <property type="entry name" value="MIP"/>
    <property type="match status" value="1"/>
</dbReference>
<reference evidence="9 10" key="1">
    <citation type="journal article" date="2013" name="Int. J. Syst. Evol. Microbiol.">
        <title>Marinoscillum luteum sp. nov., isolated from marine sediment.</title>
        <authorList>
            <person name="Cha I.T."/>
            <person name="Park S.J."/>
            <person name="Kim S.J."/>
            <person name="Kim J.G."/>
            <person name="Jung M.Y."/>
            <person name="Shin K.S."/>
            <person name="Kwon K.K."/>
            <person name="Yang S.H."/>
            <person name="Seo Y.S."/>
            <person name="Rhee S.K."/>
        </authorList>
    </citation>
    <scope>NUCLEOTIDE SEQUENCE [LARGE SCALE GENOMIC DNA]</scope>
    <source>
        <strain evidence="9 10">KCTC 23939</strain>
    </source>
</reference>
<evidence type="ECO:0000256" key="5">
    <source>
        <dbReference type="ARBA" id="ARBA00022989"/>
    </source>
</evidence>
<evidence type="ECO:0000256" key="3">
    <source>
        <dbReference type="ARBA" id="ARBA00022448"/>
    </source>
</evidence>
<feature type="transmembrane region" description="Helical" evidence="8">
    <location>
        <begin position="212"/>
        <end position="233"/>
    </location>
</feature>
<keyword evidence="5 8" id="KW-1133">Transmembrane helix</keyword>
<dbReference type="RefSeq" id="WP_395416015.1">
    <property type="nucleotide sequence ID" value="NZ_JBIPKE010000011.1"/>
</dbReference>
<dbReference type="Proteomes" id="UP001610063">
    <property type="component" value="Unassembled WGS sequence"/>
</dbReference>
<dbReference type="PANTHER" id="PTHR43829:SF9">
    <property type="entry name" value="AQUAPORIN-9"/>
    <property type="match status" value="1"/>
</dbReference>
<keyword evidence="10" id="KW-1185">Reference proteome</keyword>
<sequence length="234" mass="24466">MNPIVAEFVGTFILLLLGNGVNANVSLNKTYGNSSGWIVISMGWGLAVFVAVFIAGSSSGAHINPAVTLGLALVGRFSWSAVPAYLLAQLLGAFAGAWVTYLQYRPHFSDTADQDTKLGLFCTGPAIKSTLNNFISEAIGTFTLVFAVFYLSSGEGLGSLNALPVALLVVGIGLSLGGTTGYAINPARDLGPRIFHALAPIRAKRDSNWPYAWIPIVGPLVGATLAAGVYMLVM</sequence>
<dbReference type="InterPro" id="IPR023271">
    <property type="entry name" value="Aquaporin-like"/>
</dbReference>
<keyword evidence="6 8" id="KW-0472">Membrane</keyword>
<evidence type="ECO:0000256" key="4">
    <source>
        <dbReference type="ARBA" id="ARBA00022692"/>
    </source>
</evidence>
<feature type="transmembrane region" description="Helical" evidence="8">
    <location>
        <begin position="134"/>
        <end position="151"/>
    </location>
</feature>
<accession>A0ABW7N3T6</accession>
<dbReference type="NCBIfam" id="TIGR00861">
    <property type="entry name" value="MIP"/>
    <property type="match status" value="1"/>
</dbReference>
<dbReference type="Gene3D" id="1.20.1080.10">
    <property type="entry name" value="Glycerol uptake facilitator protein"/>
    <property type="match status" value="1"/>
</dbReference>
<proteinExistence type="inferred from homology"/>
<feature type="transmembrane region" description="Helical" evidence="8">
    <location>
        <begin position="39"/>
        <end position="56"/>
    </location>
</feature>
<gene>
    <name evidence="9" type="ORF">ACHKAR_02380</name>
</gene>
<dbReference type="PRINTS" id="PR00783">
    <property type="entry name" value="MINTRINSICP"/>
</dbReference>
<dbReference type="InterPro" id="IPR050363">
    <property type="entry name" value="MIP/Aquaporin"/>
</dbReference>
<keyword evidence="4 7" id="KW-0812">Transmembrane</keyword>
<evidence type="ECO:0000313" key="9">
    <source>
        <dbReference type="EMBL" id="MFH6982263.1"/>
    </source>
</evidence>
<keyword evidence="3 7" id="KW-0813">Transport</keyword>